<evidence type="ECO:0000256" key="5">
    <source>
        <dbReference type="ARBA" id="ARBA00022729"/>
    </source>
</evidence>
<dbReference type="Pfam" id="PF15056">
    <property type="entry name" value="NRN1"/>
    <property type="match status" value="1"/>
</dbReference>
<evidence type="ECO:0000256" key="3">
    <source>
        <dbReference type="ARBA" id="ARBA00022475"/>
    </source>
</evidence>
<evidence type="ECO:0000256" key="9">
    <source>
        <dbReference type="SAM" id="MobiDB-lite"/>
    </source>
</evidence>
<evidence type="ECO:0000256" key="8">
    <source>
        <dbReference type="ARBA" id="ARBA00023288"/>
    </source>
</evidence>
<evidence type="ECO:0000256" key="7">
    <source>
        <dbReference type="ARBA" id="ARBA00023180"/>
    </source>
</evidence>
<accession>A0ABQ9VVA9</accession>
<comment type="caution">
    <text evidence="10">The sequence shown here is derived from an EMBL/GenBank/DDBJ whole genome shotgun (WGS) entry which is preliminary data.</text>
</comment>
<evidence type="ECO:0000256" key="1">
    <source>
        <dbReference type="ARBA" id="ARBA00004609"/>
    </source>
</evidence>
<comment type="similarity">
    <text evidence="2">Belongs to the neuritin family.</text>
</comment>
<keyword evidence="3" id="KW-1003">Cell membrane</keyword>
<evidence type="ECO:0008006" key="12">
    <source>
        <dbReference type="Google" id="ProtNLM"/>
    </source>
</evidence>
<sequence>MLSQAATGGRVGDRGREVSGPPGTHSHRGAAARTLQRTRPAPRVVGATSFSSPAPRGLGPSCGQRFLLRRRPRSAFIPAPSLPRARSQQLGGDLEKNSLSRLLSRVETGFSAGGWVIKGAWGAECRTEEEERRLEAHSSVTPPGLRHCPLQTTRHPRLAARCEEAARSLVVALLTDVTSSPQPAGKCDAVFKGFSDCLLKLGDSMANYPQGLDDKTNIKTVCTESNSLACDLEEDPSIETHSQVYAASWGCTEVRKSNLLGPGAKGMENAGLRELTARWEPSVGRGGPRGLAAVATRPPRSSSLAGWRPEGCGEEAPGRPRPRKRLVRLKEEGPNSQAWGTRICKSR</sequence>
<protein>
    <recommendedName>
        <fullName evidence="12">Neuritin-like protein</fullName>
    </recommendedName>
</protein>
<keyword evidence="6" id="KW-0472">Membrane</keyword>
<comment type="subcellular location">
    <subcellularLocation>
        <location evidence="1">Cell membrane</location>
        <topology evidence="1">Lipid-anchor</topology>
        <topology evidence="1">GPI-anchor</topology>
    </subcellularLocation>
</comment>
<evidence type="ECO:0000256" key="2">
    <source>
        <dbReference type="ARBA" id="ARBA00008377"/>
    </source>
</evidence>
<evidence type="ECO:0000313" key="11">
    <source>
        <dbReference type="Proteomes" id="UP001266305"/>
    </source>
</evidence>
<evidence type="ECO:0000313" key="10">
    <source>
        <dbReference type="EMBL" id="KAK2113125.1"/>
    </source>
</evidence>
<keyword evidence="8" id="KW-0449">Lipoprotein</keyword>
<keyword evidence="4" id="KW-0336">GPI-anchor</keyword>
<dbReference type="PANTHER" id="PTHR15902">
    <property type="entry name" value="NEURITIN-RELATED"/>
    <property type="match status" value="1"/>
</dbReference>
<proteinExistence type="inferred from homology"/>
<keyword evidence="7" id="KW-0325">Glycoprotein</keyword>
<evidence type="ECO:0000256" key="6">
    <source>
        <dbReference type="ARBA" id="ARBA00023136"/>
    </source>
</evidence>
<keyword evidence="11" id="KW-1185">Reference proteome</keyword>
<keyword evidence="5" id="KW-0732">Signal</keyword>
<feature type="region of interest" description="Disordered" evidence="9">
    <location>
        <begin position="1"/>
        <end position="63"/>
    </location>
</feature>
<evidence type="ECO:0000256" key="4">
    <source>
        <dbReference type="ARBA" id="ARBA00022622"/>
    </source>
</evidence>
<organism evidence="10 11">
    <name type="scientific">Saguinus oedipus</name>
    <name type="common">Cotton-top tamarin</name>
    <name type="synonym">Oedipomidas oedipus</name>
    <dbReference type="NCBI Taxonomy" id="9490"/>
    <lineage>
        <taxon>Eukaryota</taxon>
        <taxon>Metazoa</taxon>
        <taxon>Chordata</taxon>
        <taxon>Craniata</taxon>
        <taxon>Vertebrata</taxon>
        <taxon>Euteleostomi</taxon>
        <taxon>Mammalia</taxon>
        <taxon>Eutheria</taxon>
        <taxon>Euarchontoglires</taxon>
        <taxon>Primates</taxon>
        <taxon>Haplorrhini</taxon>
        <taxon>Platyrrhini</taxon>
        <taxon>Cebidae</taxon>
        <taxon>Callitrichinae</taxon>
        <taxon>Saguinus</taxon>
    </lineage>
</organism>
<reference evidence="10 11" key="1">
    <citation type="submission" date="2023-05" db="EMBL/GenBank/DDBJ databases">
        <title>B98-5 Cell Line De Novo Hybrid Assembly: An Optical Mapping Approach.</title>
        <authorList>
            <person name="Kananen K."/>
            <person name="Auerbach J.A."/>
            <person name="Kautto E."/>
            <person name="Blachly J.S."/>
        </authorList>
    </citation>
    <scope>NUCLEOTIDE SEQUENCE [LARGE SCALE GENOMIC DNA]</scope>
    <source>
        <strain evidence="10">B95-8</strain>
        <tissue evidence="10">Cell line</tissue>
    </source>
</reference>
<dbReference type="Proteomes" id="UP001266305">
    <property type="component" value="Unassembled WGS sequence"/>
</dbReference>
<feature type="region of interest" description="Disordered" evidence="9">
    <location>
        <begin position="280"/>
        <end position="347"/>
    </location>
</feature>
<name>A0ABQ9VVA9_SAGOE</name>
<dbReference type="InterPro" id="IPR026144">
    <property type="entry name" value="Neuritin_fam"/>
</dbReference>
<dbReference type="PANTHER" id="PTHR15902:SF1">
    <property type="entry name" value="NEURITIN"/>
    <property type="match status" value="1"/>
</dbReference>
<dbReference type="EMBL" id="JASSZA010000004">
    <property type="protein sequence ID" value="KAK2113125.1"/>
    <property type="molecule type" value="Genomic_DNA"/>
</dbReference>
<gene>
    <name evidence="10" type="ORF">P7K49_007391</name>
</gene>